<dbReference type="InterPro" id="IPR029058">
    <property type="entry name" value="AB_hydrolase_fold"/>
</dbReference>
<dbReference type="GO" id="GO:0097176">
    <property type="term" value="P:epoxide metabolic process"/>
    <property type="evidence" value="ECO:0007669"/>
    <property type="project" value="TreeGrafter"/>
</dbReference>
<evidence type="ECO:0000313" key="6">
    <source>
        <dbReference type="Proteomes" id="UP000258309"/>
    </source>
</evidence>
<dbReference type="AlphaFoldDB" id="A0A3E2HKE0"/>
<dbReference type="PANTHER" id="PTHR21661:SF39">
    <property type="entry name" value="HYDROLASE, PUTATIVE (AFU_ORTHOLOGUE AFUA_3G08960)-RELATED"/>
    <property type="match status" value="1"/>
</dbReference>
<comment type="caution">
    <text evidence="5">The sequence shown here is derived from an EMBL/GenBank/DDBJ whole genome shotgun (WGS) entry which is preliminary data.</text>
</comment>
<evidence type="ECO:0000256" key="3">
    <source>
        <dbReference type="SAM" id="MobiDB-lite"/>
    </source>
</evidence>
<dbReference type="OrthoDB" id="7130006at2759"/>
<dbReference type="Gene3D" id="3.40.50.1820">
    <property type="entry name" value="alpha/beta hydrolase"/>
    <property type="match status" value="2"/>
</dbReference>
<feature type="domain" description="Epoxide hydrolase N-terminal" evidence="4">
    <location>
        <begin position="11"/>
        <end position="88"/>
    </location>
</feature>
<feature type="region of interest" description="Disordered" evidence="3">
    <location>
        <begin position="332"/>
        <end position="355"/>
    </location>
</feature>
<organism evidence="5 6">
    <name type="scientific">Scytalidium lignicola</name>
    <name type="common">Hyphomycete</name>
    <dbReference type="NCBI Taxonomy" id="5539"/>
    <lineage>
        <taxon>Eukaryota</taxon>
        <taxon>Fungi</taxon>
        <taxon>Dikarya</taxon>
        <taxon>Ascomycota</taxon>
        <taxon>Pezizomycotina</taxon>
        <taxon>Leotiomycetes</taxon>
        <taxon>Leotiomycetes incertae sedis</taxon>
        <taxon>Scytalidium</taxon>
    </lineage>
</organism>
<proteinExistence type="inferred from homology"/>
<evidence type="ECO:0000256" key="2">
    <source>
        <dbReference type="ARBA" id="ARBA00022801"/>
    </source>
</evidence>
<name>A0A3E2HKE0_SCYLI</name>
<dbReference type="Proteomes" id="UP000258309">
    <property type="component" value="Unassembled WGS sequence"/>
</dbReference>
<evidence type="ECO:0000259" key="4">
    <source>
        <dbReference type="Pfam" id="PF06441"/>
    </source>
</evidence>
<comment type="similarity">
    <text evidence="1">Belongs to the peptidase S33 family.</text>
</comment>
<dbReference type="SUPFAM" id="SSF53474">
    <property type="entry name" value="alpha/beta-Hydrolases"/>
    <property type="match status" value="1"/>
</dbReference>
<gene>
    <name evidence="5" type="ORF">B7463_g2486</name>
</gene>
<sequence>MQTLIQLSKIASPTYESLQKDHRYGITTEWLISAKKSWMDFKWRSVESYINSFPQFTYNIEGMTIHFLALFSQKPNAIPVMLIHGWPGPPLDKNFDTQDIARVINQVMINLGFEKGYIAQGGDIGAKIGRILAVDHDACKVNACFMSKPPEVSDTSISDIEKSGLDRAKLFTSFGTGYLVEQGTRPSTIGNALSTNPLALLTWIGEKFVHWVDEPLPLDTILASVTLYWLTDTFPRSIYHYRESFPPPKLMPAMDPRWYINKPLGFSYFPKELVPIPRSWIETTGNMVTGYRPYRVSLTGLGAYTIRSDKLELLVGAVGMITTAEQAREIVEQGGNQSEKGPDAEGEAGEDATYDKNTRQTMADVVLVAGQFLREPDWVLRVASKLEVGSWWPNQFTRI</sequence>
<keyword evidence="2" id="KW-0378">Hydrolase</keyword>
<keyword evidence="6" id="KW-1185">Reference proteome</keyword>
<evidence type="ECO:0000313" key="5">
    <source>
        <dbReference type="EMBL" id="RFU33849.1"/>
    </source>
</evidence>
<dbReference type="OMA" id="WVELMGR"/>
<dbReference type="EMBL" id="NCSJ02000029">
    <property type="protein sequence ID" value="RFU33849.1"/>
    <property type="molecule type" value="Genomic_DNA"/>
</dbReference>
<accession>A0A3E2HKE0</accession>
<dbReference type="Gene3D" id="3.20.20.70">
    <property type="entry name" value="Aldolase class I"/>
    <property type="match status" value="1"/>
</dbReference>
<protein>
    <recommendedName>
        <fullName evidence="4">Epoxide hydrolase N-terminal domain-containing protein</fullName>
    </recommendedName>
</protein>
<feature type="non-terminal residue" evidence="5">
    <location>
        <position position="399"/>
    </location>
</feature>
<evidence type="ECO:0000256" key="1">
    <source>
        <dbReference type="ARBA" id="ARBA00010088"/>
    </source>
</evidence>
<dbReference type="PANTHER" id="PTHR21661">
    <property type="entry name" value="EPOXIDE HYDROLASE 1-RELATED"/>
    <property type="match status" value="1"/>
</dbReference>
<dbReference type="InterPro" id="IPR010497">
    <property type="entry name" value="Epoxide_hydro_N"/>
</dbReference>
<dbReference type="STRING" id="5539.A0A3E2HKE0"/>
<dbReference type="Pfam" id="PF06441">
    <property type="entry name" value="EHN"/>
    <property type="match status" value="1"/>
</dbReference>
<reference evidence="5 6" key="1">
    <citation type="submission" date="2018-05" db="EMBL/GenBank/DDBJ databases">
        <title>Draft genome sequence of Scytalidium lignicola DSM 105466, a ubiquitous saprotrophic fungus.</title>
        <authorList>
            <person name="Buettner E."/>
            <person name="Gebauer A.M."/>
            <person name="Hofrichter M."/>
            <person name="Liers C."/>
            <person name="Kellner H."/>
        </authorList>
    </citation>
    <scope>NUCLEOTIDE SEQUENCE [LARGE SCALE GENOMIC DNA]</scope>
    <source>
        <strain evidence="5 6">DSM 105466</strain>
    </source>
</reference>
<dbReference type="InterPro" id="IPR013785">
    <property type="entry name" value="Aldolase_TIM"/>
</dbReference>
<feature type="non-terminal residue" evidence="5">
    <location>
        <position position="1"/>
    </location>
</feature>
<dbReference type="GO" id="GO:0004301">
    <property type="term" value="F:epoxide hydrolase activity"/>
    <property type="evidence" value="ECO:0007669"/>
    <property type="project" value="TreeGrafter"/>
</dbReference>